<dbReference type="InterPro" id="IPR025758">
    <property type="entry name" value="Fic/DOC_N"/>
</dbReference>
<evidence type="ECO:0000256" key="1">
    <source>
        <dbReference type="PIRSR" id="PIRSR038925-1"/>
    </source>
</evidence>
<dbReference type="InterPro" id="IPR036597">
    <property type="entry name" value="Fido-like_dom_sf"/>
</dbReference>
<dbReference type="SUPFAM" id="SSF140931">
    <property type="entry name" value="Fic-like"/>
    <property type="match status" value="1"/>
</dbReference>
<keyword evidence="1" id="KW-0067">ATP-binding</keyword>
<keyword evidence="7" id="KW-1185">Reference proteome</keyword>
<organism evidence="6 7">
    <name type="scientific">Jiangella mangrovi</name>
    <dbReference type="NCBI Taxonomy" id="1524084"/>
    <lineage>
        <taxon>Bacteria</taxon>
        <taxon>Bacillati</taxon>
        <taxon>Actinomycetota</taxon>
        <taxon>Actinomycetes</taxon>
        <taxon>Jiangellales</taxon>
        <taxon>Jiangellaceae</taxon>
        <taxon>Jiangella</taxon>
    </lineage>
</organism>
<sequence length="386" mass="42007">MRLDGFSAAQRAHVVRAKSGYNAFVPPPLPPAVELSHALARRLSSADRALGELAGMARTIANPALLSQTMMRREAVLSSRIEGTRSSLSDLVLFEVERPTGAASDDAREVFNYLAALDHLIAPGRRFPVSLPLLKEAHALLFDGVRGASTATPGDFRRSQNWIGASGSLLADAAYVPPPPEQMWSALDAFEKYLHADHELPPLLTLAAVHYQFEAIHPFLDGNGRIGRLLVILLLVEWGILPAPVLDVSAYIEPRRDRYYDGLLKVSTQGDWPTWFAFFLEIVEEQARDAVRRAARLQALRDDYRARVATVGSSGLLGLLVDEVFRVPGLTIGRAQEVLGVTHRTAALNIEKLVKAGVLVELAGHARPRLFIASGILDVLDGAGAD</sequence>
<evidence type="ECO:0000256" key="3">
    <source>
        <dbReference type="PIRSR" id="PIRSR640198-2"/>
    </source>
</evidence>
<dbReference type="PANTHER" id="PTHR13504:SF38">
    <property type="entry name" value="FIDO DOMAIN-CONTAINING PROTEIN"/>
    <property type="match status" value="1"/>
</dbReference>
<dbReference type="Gene3D" id="1.10.3290.10">
    <property type="entry name" value="Fido-like domain"/>
    <property type="match status" value="1"/>
</dbReference>
<dbReference type="InterPro" id="IPR003812">
    <property type="entry name" value="Fido"/>
</dbReference>
<feature type="coiled-coil region" evidence="4">
    <location>
        <begin position="280"/>
        <end position="307"/>
    </location>
</feature>
<comment type="caution">
    <text evidence="6">The sequence shown here is derived from an EMBL/GenBank/DDBJ whole genome shotgun (WGS) entry which is preliminary data.</text>
</comment>
<dbReference type="InterPro" id="IPR040198">
    <property type="entry name" value="Fido_containing"/>
</dbReference>
<feature type="domain" description="Fido" evidence="5">
    <location>
        <begin position="129"/>
        <end position="281"/>
    </location>
</feature>
<evidence type="ECO:0000313" key="6">
    <source>
        <dbReference type="EMBL" id="MBB5787014.1"/>
    </source>
</evidence>
<dbReference type="EMBL" id="JACHMM010000001">
    <property type="protein sequence ID" value="MBB5787014.1"/>
    <property type="molecule type" value="Genomic_DNA"/>
</dbReference>
<accession>A0A7W9GNN8</accession>
<feature type="binding site" evidence="3">
    <location>
        <begin position="221"/>
        <end position="228"/>
    </location>
    <ligand>
        <name>ATP</name>
        <dbReference type="ChEBI" id="CHEBI:30616"/>
    </ligand>
</feature>
<evidence type="ECO:0000256" key="2">
    <source>
        <dbReference type="PIRSR" id="PIRSR640198-1"/>
    </source>
</evidence>
<feature type="binding site" evidence="1">
    <location>
        <position position="259"/>
    </location>
    <ligand>
        <name>ATP</name>
        <dbReference type="ChEBI" id="CHEBI:30616"/>
    </ligand>
</feature>
<evidence type="ECO:0000259" key="5">
    <source>
        <dbReference type="PROSITE" id="PS51459"/>
    </source>
</evidence>
<protein>
    <submittedName>
        <fullName evidence="6">Fic family protein</fullName>
    </submittedName>
</protein>
<dbReference type="PANTHER" id="PTHR13504">
    <property type="entry name" value="FIDO DOMAIN-CONTAINING PROTEIN DDB_G0283145"/>
    <property type="match status" value="1"/>
</dbReference>
<dbReference type="Pfam" id="PF13784">
    <property type="entry name" value="Fic_N"/>
    <property type="match status" value="1"/>
</dbReference>
<keyword evidence="1" id="KW-0547">Nucleotide-binding</keyword>
<evidence type="ECO:0000256" key="4">
    <source>
        <dbReference type="SAM" id="Coils"/>
    </source>
</evidence>
<feature type="binding site" evidence="1">
    <location>
        <begin position="222"/>
        <end position="228"/>
    </location>
    <ligand>
        <name>ATP</name>
        <dbReference type="ChEBI" id="CHEBI:30616"/>
    </ligand>
</feature>
<keyword evidence="4" id="KW-0175">Coiled coil</keyword>
<feature type="binding site" evidence="1">
    <location>
        <position position="82"/>
    </location>
    <ligand>
        <name>ATP</name>
        <dbReference type="ChEBI" id="CHEBI:30616"/>
    </ligand>
</feature>
<dbReference type="PIRSF" id="PIRSF038925">
    <property type="entry name" value="AMP-prot_trans"/>
    <property type="match status" value="1"/>
</dbReference>
<reference evidence="6 7" key="1">
    <citation type="submission" date="2020-08" db="EMBL/GenBank/DDBJ databases">
        <title>Sequencing the genomes of 1000 actinobacteria strains.</title>
        <authorList>
            <person name="Klenk H.-P."/>
        </authorList>
    </citation>
    <scope>NUCLEOTIDE SEQUENCE [LARGE SCALE GENOMIC DNA]</scope>
    <source>
        <strain evidence="6 7">DSM 102122</strain>
    </source>
</reference>
<gene>
    <name evidence="6" type="ORF">HD601_001589</name>
</gene>
<dbReference type="InterPro" id="IPR026287">
    <property type="entry name" value="SoFic-like"/>
</dbReference>
<evidence type="ECO:0000313" key="7">
    <source>
        <dbReference type="Proteomes" id="UP000542813"/>
    </source>
</evidence>
<feature type="binding site" evidence="1">
    <location>
        <position position="217"/>
    </location>
    <ligand>
        <name>ATP</name>
        <dbReference type="ChEBI" id="CHEBI:30616"/>
    </ligand>
</feature>
<proteinExistence type="predicted"/>
<dbReference type="Pfam" id="PF02661">
    <property type="entry name" value="Fic"/>
    <property type="match status" value="1"/>
</dbReference>
<dbReference type="Proteomes" id="UP000542813">
    <property type="component" value="Unassembled WGS sequence"/>
</dbReference>
<feature type="active site" evidence="2">
    <location>
        <position position="217"/>
    </location>
</feature>
<feature type="binding site" evidence="3">
    <location>
        <begin position="259"/>
        <end position="260"/>
    </location>
    <ligand>
        <name>ATP</name>
        <dbReference type="ChEBI" id="CHEBI:30616"/>
    </ligand>
</feature>
<dbReference type="GO" id="GO:0005524">
    <property type="term" value="F:ATP binding"/>
    <property type="evidence" value="ECO:0007669"/>
    <property type="project" value="UniProtKB-KW"/>
</dbReference>
<dbReference type="PROSITE" id="PS51459">
    <property type="entry name" value="FIDO"/>
    <property type="match status" value="1"/>
</dbReference>
<name>A0A7W9GNN8_9ACTN</name>
<dbReference type="AlphaFoldDB" id="A0A7W9GNN8"/>
<dbReference type="RefSeq" id="WP_184820800.1">
    <property type="nucleotide sequence ID" value="NZ_JACHMM010000001.1"/>
</dbReference>